<dbReference type="CDD" id="cd13972">
    <property type="entry name" value="UbiB"/>
    <property type="match status" value="1"/>
</dbReference>
<dbReference type="GO" id="GO:0016301">
    <property type="term" value="F:kinase activity"/>
    <property type="evidence" value="ECO:0007669"/>
    <property type="project" value="UniProtKB-KW"/>
</dbReference>
<dbReference type="RefSeq" id="WP_269283526.1">
    <property type="nucleotide sequence ID" value="NZ_CP098251.1"/>
</dbReference>
<dbReference type="InterPro" id="IPR045308">
    <property type="entry name" value="UbiB_bact"/>
</dbReference>
<dbReference type="GO" id="GO:0006744">
    <property type="term" value="P:ubiquinone biosynthetic process"/>
    <property type="evidence" value="ECO:0007669"/>
    <property type="project" value="UniProtKB-KW"/>
</dbReference>
<accession>A0A9E9L9V2</accession>
<comment type="similarity">
    <text evidence="2">Belongs to the protein kinase superfamily. ADCK protein kinase family.</text>
</comment>
<keyword evidence="10" id="KW-0067">ATP-binding</keyword>
<dbReference type="InterPro" id="IPR004147">
    <property type="entry name" value="ABC1_dom"/>
</dbReference>
<dbReference type="InterPro" id="IPR011009">
    <property type="entry name" value="Kinase-like_dom_sf"/>
</dbReference>
<keyword evidence="13" id="KW-0830">Ubiquinone</keyword>
<evidence type="ECO:0000313" key="13">
    <source>
        <dbReference type="EMBL" id="WAV91314.1"/>
    </source>
</evidence>
<keyword evidence="5" id="KW-0808">Transferase</keyword>
<name>A0A9E9L9V2_9BURK</name>
<evidence type="ECO:0000256" key="1">
    <source>
        <dbReference type="ARBA" id="ARBA00005020"/>
    </source>
</evidence>
<dbReference type="PANTHER" id="PTHR10566:SF113">
    <property type="entry name" value="PROTEIN ACTIVITY OF BC1 COMPLEX KINASE 7, CHLOROPLASTIC"/>
    <property type="match status" value="1"/>
</dbReference>
<keyword evidence="7" id="KW-0812">Transmembrane</keyword>
<dbReference type="InterPro" id="IPR010232">
    <property type="entry name" value="UbiB"/>
</dbReference>
<evidence type="ECO:0000256" key="8">
    <source>
        <dbReference type="ARBA" id="ARBA00022741"/>
    </source>
</evidence>
<dbReference type="AlphaFoldDB" id="A0A9E9L9V2"/>
<keyword evidence="3" id="KW-1003">Cell membrane</keyword>
<evidence type="ECO:0000256" key="3">
    <source>
        <dbReference type="ARBA" id="ARBA00022475"/>
    </source>
</evidence>
<dbReference type="GO" id="GO:0005524">
    <property type="term" value="F:ATP binding"/>
    <property type="evidence" value="ECO:0007669"/>
    <property type="project" value="UniProtKB-KW"/>
</dbReference>
<dbReference type="NCBIfam" id="TIGR01982">
    <property type="entry name" value="UbiB"/>
    <property type="match status" value="1"/>
</dbReference>
<organism evidence="13">
    <name type="scientific">Oxalobacter aliiformigenes</name>
    <dbReference type="NCBI Taxonomy" id="2946593"/>
    <lineage>
        <taxon>Bacteria</taxon>
        <taxon>Pseudomonadati</taxon>
        <taxon>Pseudomonadota</taxon>
        <taxon>Betaproteobacteria</taxon>
        <taxon>Burkholderiales</taxon>
        <taxon>Oxalobacteraceae</taxon>
        <taxon>Oxalobacter</taxon>
    </lineage>
</organism>
<evidence type="ECO:0000256" key="9">
    <source>
        <dbReference type="ARBA" id="ARBA00022777"/>
    </source>
</evidence>
<evidence type="ECO:0000256" key="11">
    <source>
        <dbReference type="ARBA" id="ARBA00022989"/>
    </source>
</evidence>
<evidence type="ECO:0000256" key="12">
    <source>
        <dbReference type="ARBA" id="ARBA00023136"/>
    </source>
</evidence>
<evidence type="ECO:0000256" key="2">
    <source>
        <dbReference type="ARBA" id="ARBA00009670"/>
    </source>
</evidence>
<gene>
    <name evidence="13" type="primary">ubiB</name>
    <name evidence="13" type="ORF">NB646_00660</name>
</gene>
<evidence type="ECO:0000256" key="7">
    <source>
        <dbReference type="ARBA" id="ARBA00022692"/>
    </source>
</evidence>
<proteinExistence type="inferred from homology"/>
<protein>
    <submittedName>
        <fullName evidence="13">Ubiquinone biosynthesis regulatory protein kinase UbiB</fullName>
    </submittedName>
</protein>
<dbReference type="Proteomes" id="UP001164819">
    <property type="component" value="Chromosome"/>
</dbReference>
<evidence type="ECO:0000256" key="10">
    <source>
        <dbReference type="ARBA" id="ARBA00022840"/>
    </source>
</evidence>
<dbReference type="InterPro" id="IPR050154">
    <property type="entry name" value="UbiB_kinase"/>
</dbReference>
<evidence type="ECO:0000256" key="5">
    <source>
        <dbReference type="ARBA" id="ARBA00022679"/>
    </source>
</evidence>
<reference evidence="13" key="1">
    <citation type="journal article" date="2022" name="Front. Microbiol.">
        <title>New perspectives on an old grouping: The genomic and phenotypic variability of Oxalobacter formigenes and the implications for calcium oxalate stone prevention.</title>
        <authorList>
            <person name="Chmiel J.A."/>
            <person name="Carr C."/>
            <person name="Stuivenberg G.A."/>
            <person name="Venema R."/>
            <person name="Chanyi R.M."/>
            <person name="Al K.F."/>
            <person name="Giguere D."/>
            <person name="Say H."/>
            <person name="Akouris P.P."/>
            <person name="Dominguez Romero S.A."/>
            <person name="Kwong A."/>
            <person name="Tai V."/>
            <person name="Koval S.F."/>
            <person name="Razvi H."/>
            <person name="Bjazevic J."/>
            <person name="Burton J.P."/>
        </authorList>
    </citation>
    <scope>NUCLEOTIDE SEQUENCE</scope>
    <source>
        <strain evidence="13">OxK</strain>
    </source>
</reference>
<dbReference type="NCBIfam" id="NF003404">
    <property type="entry name" value="PRK04750.1"/>
    <property type="match status" value="1"/>
</dbReference>
<keyword evidence="8" id="KW-0547">Nucleotide-binding</keyword>
<dbReference type="PANTHER" id="PTHR10566">
    <property type="entry name" value="CHAPERONE-ACTIVITY OF BC1 COMPLEX CABC1 -RELATED"/>
    <property type="match status" value="1"/>
</dbReference>
<evidence type="ECO:0000256" key="6">
    <source>
        <dbReference type="ARBA" id="ARBA00022688"/>
    </source>
</evidence>
<keyword evidence="4" id="KW-0997">Cell inner membrane</keyword>
<evidence type="ECO:0000256" key="4">
    <source>
        <dbReference type="ARBA" id="ARBA00022519"/>
    </source>
</evidence>
<keyword evidence="9" id="KW-0418">Kinase</keyword>
<dbReference type="Pfam" id="PF03109">
    <property type="entry name" value="ABC1"/>
    <property type="match status" value="1"/>
</dbReference>
<keyword evidence="6" id="KW-0831">Ubiquinone biosynthesis</keyword>
<keyword evidence="12" id="KW-0472">Membrane</keyword>
<dbReference type="EMBL" id="CP098251">
    <property type="protein sequence ID" value="WAV91314.1"/>
    <property type="molecule type" value="Genomic_DNA"/>
</dbReference>
<keyword evidence="11" id="KW-1133">Transmembrane helix</keyword>
<sequence length="520" mass="60519">MRKVWRLIVIFYILFRYGLDEMAVSYFPGRRFAVLYRSLFFWRRLSISPGVRLRKALEELGPIFIKFGQMLSTRRDLLPTEIADELSKLQDRVPPFDSNLAVEQITEYLGAPPEKLFARFDPVPVASASVAQVHFATLHNGREVAVKVLRPEMQKRIGRDIELMYVFASLGERFWRDGKRLRLTAVVHEFDKSLHDELDLLREAANYSQLRRNFAESDKLIVPEIFWDYCSTNVMVMEKMVGIPISQTDRLVEAGLDLKKLASNGVEIFLTQVFRDAFFHADMHPGNILISVEPATFGRYIALDLGIVGMLDDFDKEYLSKNFVAFFRRDYRMVAQANIESGWAPPDTSVVELEAAVRTCCEPMFDRPLRDFSFGLVLMRLFQTSRRFNIEIQPQLVLLQKTMLNIEGLGRQLDPDLDLWKTAKPFLEDWMDRQVGIRGLVDRFRMEAVNYSRILPQLPCLVEEALKNIARPDRKTELLDRMILEQASINRRLTRFLYFASGVLMGVLLVRILMNWHYFF</sequence>
<comment type="pathway">
    <text evidence="1">Cofactor biosynthesis; ubiquinone biosynthesis [regulation].</text>
</comment>
<dbReference type="SUPFAM" id="SSF56112">
    <property type="entry name" value="Protein kinase-like (PK-like)"/>
    <property type="match status" value="1"/>
</dbReference>